<gene>
    <name evidence="2" type="ORF">rCG_59975</name>
</gene>
<evidence type="ECO:0000313" key="2">
    <source>
        <dbReference type="EMBL" id="EDM15605.1"/>
    </source>
</evidence>
<dbReference type="Proteomes" id="UP000234681">
    <property type="component" value="Chromosome 7"/>
</dbReference>
<evidence type="ECO:0000256" key="1">
    <source>
        <dbReference type="SAM" id="MobiDB-lite"/>
    </source>
</evidence>
<organism evidence="2 3">
    <name type="scientific">Rattus norvegicus</name>
    <name type="common">Rat</name>
    <dbReference type="NCBI Taxonomy" id="10116"/>
    <lineage>
        <taxon>Eukaryota</taxon>
        <taxon>Metazoa</taxon>
        <taxon>Chordata</taxon>
        <taxon>Craniata</taxon>
        <taxon>Vertebrata</taxon>
        <taxon>Euteleostomi</taxon>
        <taxon>Mammalia</taxon>
        <taxon>Eutheria</taxon>
        <taxon>Euarchontoglires</taxon>
        <taxon>Glires</taxon>
        <taxon>Rodentia</taxon>
        <taxon>Myomorpha</taxon>
        <taxon>Muroidea</taxon>
        <taxon>Muridae</taxon>
        <taxon>Murinae</taxon>
        <taxon>Rattus</taxon>
    </lineage>
</organism>
<evidence type="ECO:0000313" key="3">
    <source>
        <dbReference type="Proteomes" id="UP000234681"/>
    </source>
</evidence>
<feature type="region of interest" description="Disordered" evidence="1">
    <location>
        <begin position="60"/>
        <end position="98"/>
    </location>
</feature>
<sequence length="98" mass="10485">MKYYCTGGRHRFGCLDIRFPLCWLACDEDAGARELRACTTGCKVGTRAAWRSTEVWRAGGDAPISTGQKGAAPALACRPGGRNADLPVPSSRPQGSDR</sequence>
<protein>
    <submittedName>
        <fullName evidence="2">RCG59975</fullName>
    </submittedName>
</protein>
<name>A6HTB7_RAT</name>
<reference evidence="2 3" key="1">
    <citation type="submission" date="2005-09" db="EMBL/GenBank/DDBJ databases">
        <authorList>
            <person name="Mural R.J."/>
            <person name="Li P.W."/>
            <person name="Adams M.D."/>
            <person name="Amanatides P.G."/>
            <person name="Baden-Tillson H."/>
            <person name="Barnstead M."/>
            <person name="Chin S.H."/>
            <person name="Dew I."/>
            <person name="Evans C.A."/>
            <person name="Ferriera S."/>
            <person name="Flanigan M."/>
            <person name="Fosler C."/>
            <person name="Glodek A."/>
            <person name="Gu Z."/>
            <person name="Holt R.A."/>
            <person name="Jennings D."/>
            <person name="Kraft C.L."/>
            <person name="Lu F."/>
            <person name="Nguyen T."/>
            <person name="Nusskern D.R."/>
            <person name="Pfannkoch C.M."/>
            <person name="Sitter C."/>
            <person name="Sutton G.G."/>
            <person name="Venter J.C."/>
            <person name="Wang Z."/>
            <person name="Woodage T."/>
            <person name="Zheng X.H."/>
            <person name="Zhong F."/>
        </authorList>
    </citation>
    <scope>NUCLEOTIDE SEQUENCE [LARGE SCALE GENOMIC DNA]</scope>
    <source>
        <strain>BN</strain>
        <strain evidence="3">Sprague-Dawley</strain>
    </source>
</reference>
<accession>A6HTB7</accession>
<proteinExistence type="predicted"/>
<dbReference type="AlphaFoldDB" id="A6HTB7"/>
<dbReference type="EMBL" id="CH473950">
    <property type="protein sequence ID" value="EDM15605.1"/>
    <property type="molecule type" value="Genomic_DNA"/>
</dbReference>